<comment type="caution">
    <text evidence="10">The sequence shown here is derived from an EMBL/GenBank/DDBJ whole genome shotgun (WGS) entry which is preliminary data.</text>
</comment>
<dbReference type="PANTHER" id="PTHR22726">
    <property type="entry name" value="METALLOENDOPEPTIDASE OMA1"/>
    <property type="match status" value="1"/>
</dbReference>
<evidence type="ECO:0000256" key="3">
    <source>
        <dbReference type="ARBA" id="ARBA00022723"/>
    </source>
</evidence>
<dbReference type="RefSeq" id="WP_189496627.1">
    <property type="nucleotide sequence ID" value="NZ_BMZH01000004.1"/>
</dbReference>
<name>A0A8J3CRI5_9PROT</name>
<dbReference type="SUPFAM" id="SSF48452">
    <property type="entry name" value="TPR-like"/>
    <property type="match status" value="1"/>
</dbReference>
<evidence type="ECO:0000256" key="4">
    <source>
        <dbReference type="ARBA" id="ARBA00022801"/>
    </source>
</evidence>
<dbReference type="Gene3D" id="1.25.40.10">
    <property type="entry name" value="Tetratricopeptide repeat domain"/>
    <property type="match status" value="1"/>
</dbReference>
<reference evidence="10" key="1">
    <citation type="journal article" date="2014" name="Int. J. Syst. Evol. Microbiol.">
        <title>Complete genome sequence of Corynebacterium casei LMG S-19264T (=DSM 44701T), isolated from a smear-ripened cheese.</title>
        <authorList>
            <consortium name="US DOE Joint Genome Institute (JGI-PGF)"/>
            <person name="Walter F."/>
            <person name="Albersmeier A."/>
            <person name="Kalinowski J."/>
            <person name="Ruckert C."/>
        </authorList>
    </citation>
    <scope>NUCLEOTIDE SEQUENCE</scope>
    <source>
        <strain evidence="10">KCTC 32513</strain>
    </source>
</reference>
<proteinExistence type="predicted"/>
<protein>
    <recommendedName>
        <fullName evidence="9">Peptidase M48 domain-containing protein</fullName>
    </recommendedName>
</protein>
<dbReference type="Gene3D" id="3.30.2010.10">
    <property type="entry name" value="Metalloproteases ('zincins'), catalytic domain"/>
    <property type="match status" value="1"/>
</dbReference>
<evidence type="ECO:0000256" key="5">
    <source>
        <dbReference type="ARBA" id="ARBA00022833"/>
    </source>
</evidence>
<evidence type="ECO:0000313" key="11">
    <source>
        <dbReference type="Proteomes" id="UP000634004"/>
    </source>
</evidence>
<evidence type="ECO:0000256" key="1">
    <source>
        <dbReference type="ARBA" id="ARBA00001947"/>
    </source>
</evidence>
<keyword evidence="5" id="KW-0862">Zinc</keyword>
<dbReference type="GO" id="GO:0004222">
    <property type="term" value="F:metalloendopeptidase activity"/>
    <property type="evidence" value="ECO:0007669"/>
    <property type="project" value="InterPro"/>
</dbReference>
<feature type="repeat" description="TPR" evidence="7">
    <location>
        <begin position="309"/>
        <end position="342"/>
    </location>
</feature>
<evidence type="ECO:0000256" key="7">
    <source>
        <dbReference type="PROSITE-ProRule" id="PRU00339"/>
    </source>
</evidence>
<keyword evidence="11" id="KW-1185">Reference proteome</keyword>
<keyword evidence="3" id="KW-0479">Metal-binding</keyword>
<dbReference type="GO" id="GO:0051603">
    <property type="term" value="P:proteolysis involved in protein catabolic process"/>
    <property type="evidence" value="ECO:0007669"/>
    <property type="project" value="TreeGrafter"/>
</dbReference>
<dbReference type="Pfam" id="PF01435">
    <property type="entry name" value="Peptidase_M48"/>
    <property type="match status" value="1"/>
</dbReference>
<keyword evidence="7" id="KW-0802">TPR repeat</keyword>
<accession>A0A8J3CRI5</accession>
<reference evidence="10" key="2">
    <citation type="submission" date="2020-09" db="EMBL/GenBank/DDBJ databases">
        <authorList>
            <person name="Sun Q."/>
            <person name="Kim S."/>
        </authorList>
    </citation>
    <scope>NUCLEOTIDE SEQUENCE</scope>
    <source>
        <strain evidence="10">KCTC 32513</strain>
    </source>
</reference>
<dbReference type="PROSITE" id="PS50005">
    <property type="entry name" value="TPR"/>
    <property type="match status" value="1"/>
</dbReference>
<keyword evidence="4" id="KW-0378">Hydrolase</keyword>
<keyword evidence="6" id="KW-0482">Metalloprotease</keyword>
<dbReference type="Pfam" id="PF13432">
    <property type="entry name" value="TPR_16"/>
    <property type="match status" value="1"/>
</dbReference>
<evidence type="ECO:0000256" key="2">
    <source>
        <dbReference type="ARBA" id="ARBA00022670"/>
    </source>
</evidence>
<dbReference type="Proteomes" id="UP000634004">
    <property type="component" value="Unassembled WGS sequence"/>
</dbReference>
<feature type="region of interest" description="Disordered" evidence="8">
    <location>
        <begin position="449"/>
        <end position="483"/>
    </location>
</feature>
<dbReference type="AlphaFoldDB" id="A0A8J3CRI5"/>
<dbReference type="InterPro" id="IPR001915">
    <property type="entry name" value="Peptidase_M48"/>
</dbReference>
<keyword evidence="2" id="KW-0645">Protease</keyword>
<dbReference type="CDD" id="cd07324">
    <property type="entry name" value="M48C_Oma1-like"/>
    <property type="match status" value="1"/>
</dbReference>
<organism evidence="10 11">
    <name type="scientific">Algimonas arctica</name>
    <dbReference type="NCBI Taxonomy" id="1479486"/>
    <lineage>
        <taxon>Bacteria</taxon>
        <taxon>Pseudomonadati</taxon>
        <taxon>Pseudomonadota</taxon>
        <taxon>Alphaproteobacteria</taxon>
        <taxon>Maricaulales</taxon>
        <taxon>Robiginitomaculaceae</taxon>
        <taxon>Algimonas</taxon>
    </lineage>
</organism>
<dbReference type="GO" id="GO:0016020">
    <property type="term" value="C:membrane"/>
    <property type="evidence" value="ECO:0007669"/>
    <property type="project" value="TreeGrafter"/>
</dbReference>
<comment type="cofactor">
    <cofactor evidence="1">
        <name>Zn(2+)</name>
        <dbReference type="ChEBI" id="CHEBI:29105"/>
    </cofactor>
</comment>
<dbReference type="GO" id="GO:0046872">
    <property type="term" value="F:metal ion binding"/>
    <property type="evidence" value="ECO:0007669"/>
    <property type="project" value="UniProtKB-KW"/>
</dbReference>
<evidence type="ECO:0000256" key="6">
    <source>
        <dbReference type="ARBA" id="ARBA00023049"/>
    </source>
</evidence>
<evidence type="ECO:0000313" key="10">
    <source>
        <dbReference type="EMBL" id="GHA91211.1"/>
    </source>
</evidence>
<dbReference type="InterPro" id="IPR019734">
    <property type="entry name" value="TPR_rpt"/>
</dbReference>
<evidence type="ECO:0000256" key="8">
    <source>
        <dbReference type="SAM" id="MobiDB-lite"/>
    </source>
</evidence>
<gene>
    <name evidence="10" type="ORF">GCM10009069_12970</name>
</gene>
<feature type="domain" description="Peptidase M48" evidence="9">
    <location>
        <begin position="49"/>
        <end position="228"/>
    </location>
</feature>
<dbReference type="PANTHER" id="PTHR22726:SF1">
    <property type="entry name" value="METALLOENDOPEPTIDASE OMA1, MITOCHONDRIAL"/>
    <property type="match status" value="1"/>
</dbReference>
<evidence type="ECO:0000259" key="9">
    <source>
        <dbReference type="Pfam" id="PF01435"/>
    </source>
</evidence>
<dbReference type="InterPro" id="IPR011990">
    <property type="entry name" value="TPR-like_helical_dom_sf"/>
</dbReference>
<sequence>MVAAQTFITALLRLMSGLAIATLLVVQSQAQSLLRDTEIEETLREFSTPLLRAGGLNPSSVDIYIVNDPELNAFVTRGQNIFLHSGLIMRAETPNELKGVIAHEAGHIVGGHIVRSDYGNRSAYGAMLLAAGVGLAAILAGEGGAGAAILGGATQFGQVEALAYSRVNESSADQYAAQFLETTGQSGQGLIDFFENFRAQEVLSQSRRYEYFRSHPLSANRIDQLRERVAESPFTDTPDSPEDLHRHEMMKAKLSGFLDAPQLVFNRFPLTEMSKPARYARTVAHFRSGDIRSAVRVLDTLIEDEPENPYFHELKAQVLYESGKREEALPSAERALELKPDAMLLKVALAQSLIETRDEAKVNRAIDLLKSALRQEDRYSYGWYLLSLAYAEQNEDALAKYASAERYYAIGDLNSARSFAGRAQKDLPRETPQWRRASDIIVVADTQLEKSRRNQRRGKPFTITSSTDTQKESRWRSGSTIQP</sequence>
<dbReference type="EMBL" id="BMZH01000004">
    <property type="protein sequence ID" value="GHA91211.1"/>
    <property type="molecule type" value="Genomic_DNA"/>
</dbReference>
<dbReference type="InterPro" id="IPR051156">
    <property type="entry name" value="Mito/Outer_Membr_Metalloprot"/>
</dbReference>